<dbReference type="Proteomes" id="UP001524547">
    <property type="component" value="Unassembled WGS sequence"/>
</dbReference>
<dbReference type="EMBL" id="JAMZEJ010000003">
    <property type="protein sequence ID" value="MCQ8240188.1"/>
    <property type="molecule type" value="Genomic_DNA"/>
</dbReference>
<evidence type="ECO:0000256" key="3">
    <source>
        <dbReference type="ARBA" id="ARBA00022692"/>
    </source>
</evidence>
<feature type="transmembrane region" description="Helical" evidence="7">
    <location>
        <begin position="35"/>
        <end position="57"/>
    </location>
</feature>
<proteinExistence type="predicted"/>
<sequence>MRDQDTTHVRPVAGRNGGPGGAGPGRRPGRTISRYLLRLAARPFGATLLIVLPALLLERLLRLFDLLATANVPASSVARMLLDLVPHYLGLALPAALFIGIYSVVSRLSAEHELDAMQNAGFSLLWISRPFLLMGVVMAVLGFGLYDYLQPFARYAYRTAALAATQGGWNGAAPAGELVKLGNGVQAIADRSNRVTGELRGVMLIEHLPDGTERVTTARSGMLLPSADGTRMELVLHQAIRLDRSAEGRASTARGDTASGARAMTVVIPGLRARGADEREMTLGELRHELAHPASKLDRRRVLGELHGRLVRSLSLMLLPLLAVPFGLSAQRSGRQLGLVAGVVILVVYYHGLQLAQSFGTQGRLDPRPFLWSLFALFAVGSIHSFRVAARRMADSPVDHLLDALSSGTGRLLGGWRPRGRWPAAQRLAAPARRLAGRAMRGPS</sequence>
<name>A0ABT1VV18_9PROT</name>
<comment type="caution">
    <text evidence="8">The sequence shown here is derived from an EMBL/GenBank/DDBJ whole genome shotgun (WGS) entry which is preliminary data.</text>
</comment>
<evidence type="ECO:0000256" key="1">
    <source>
        <dbReference type="ARBA" id="ARBA00004651"/>
    </source>
</evidence>
<feature type="transmembrane region" description="Helical" evidence="7">
    <location>
        <begin position="85"/>
        <end position="105"/>
    </location>
</feature>
<evidence type="ECO:0000256" key="4">
    <source>
        <dbReference type="ARBA" id="ARBA00022989"/>
    </source>
</evidence>
<dbReference type="PANTHER" id="PTHR33529">
    <property type="entry name" value="SLR0882 PROTEIN-RELATED"/>
    <property type="match status" value="1"/>
</dbReference>
<evidence type="ECO:0000256" key="6">
    <source>
        <dbReference type="SAM" id="MobiDB-lite"/>
    </source>
</evidence>
<reference evidence="8 9" key="1">
    <citation type="submission" date="2022-06" db="EMBL/GenBank/DDBJ databases">
        <title>Rhizosaccharibacter gen. nov. sp. nov. KSS12, endophytic bacteria isolated from sugarcane.</title>
        <authorList>
            <person name="Pitiwittayakul N."/>
        </authorList>
    </citation>
    <scope>NUCLEOTIDE SEQUENCE [LARGE SCALE GENOMIC DNA]</scope>
    <source>
        <strain evidence="8 9">KSS12</strain>
    </source>
</reference>
<keyword evidence="4 7" id="KW-1133">Transmembrane helix</keyword>
<keyword evidence="2" id="KW-1003">Cell membrane</keyword>
<feature type="transmembrane region" description="Helical" evidence="7">
    <location>
        <begin position="369"/>
        <end position="390"/>
    </location>
</feature>
<evidence type="ECO:0000256" key="7">
    <source>
        <dbReference type="SAM" id="Phobius"/>
    </source>
</evidence>
<keyword evidence="5 7" id="KW-0472">Membrane</keyword>
<feature type="region of interest" description="Disordered" evidence="6">
    <location>
        <begin position="1"/>
        <end position="27"/>
    </location>
</feature>
<evidence type="ECO:0000256" key="5">
    <source>
        <dbReference type="ARBA" id="ARBA00023136"/>
    </source>
</evidence>
<keyword evidence="3 7" id="KW-0812">Transmembrane</keyword>
<comment type="subcellular location">
    <subcellularLocation>
        <location evidence="1">Cell membrane</location>
        <topology evidence="1">Multi-pass membrane protein</topology>
    </subcellularLocation>
</comment>
<evidence type="ECO:0000256" key="2">
    <source>
        <dbReference type="ARBA" id="ARBA00022475"/>
    </source>
</evidence>
<evidence type="ECO:0000313" key="9">
    <source>
        <dbReference type="Proteomes" id="UP001524547"/>
    </source>
</evidence>
<gene>
    <name evidence="8" type="ORF">NFI88_04945</name>
</gene>
<feature type="transmembrane region" description="Helical" evidence="7">
    <location>
        <begin position="337"/>
        <end position="357"/>
    </location>
</feature>
<feature type="transmembrane region" description="Helical" evidence="7">
    <location>
        <begin position="126"/>
        <end position="146"/>
    </location>
</feature>
<dbReference type="RefSeq" id="WP_422918937.1">
    <property type="nucleotide sequence ID" value="NZ_JAMZEJ010000003.1"/>
</dbReference>
<organism evidence="8 9">
    <name type="scientific">Rhizosaccharibacter radicis</name>
    <dbReference type="NCBI Taxonomy" id="2782605"/>
    <lineage>
        <taxon>Bacteria</taxon>
        <taxon>Pseudomonadati</taxon>
        <taxon>Pseudomonadota</taxon>
        <taxon>Alphaproteobacteria</taxon>
        <taxon>Acetobacterales</taxon>
        <taxon>Acetobacteraceae</taxon>
        <taxon>Rhizosaccharibacter</taxon>
    </lineage>
</organism>
<keyword evidence="9" id="KW-1185">Reference proteome</keyword>
<dbReference type="PANTHER" id="PTHR33529:SF2">
    <property type="entry name" value="LIPOPOLYSACCHARIDE EXPORT SYSTEM PERMEASE PROTEIN LPTG"/>
    <property type="match status" value="1"/>
</dbReference>
<dbReference type="InterPro" id="IPR005495">
    <property type="entry name" value="LptG/LptF_permease"/>
</dbReference>
<accession>A0ABT1VV18</accession>
<dbReference type="Pfam" id="PF03739">
    <property type="entry name" value="LptF_LptG"/>
    <property type="match status" value="1"/>
</dbReference>
<evidence type="ECO:0000313" key="8">
    <source>
        <dbReference type="EMBL" id="MCQ8240188.1"/>
    </source>
</evidence>
<feature type="transmembrane region" description="Helical" evidence="7">
    <location>
        <begin position="310"/>
        <end position="330"/>
    </location>
</feature>
<feature type="compositionally biased region" description="Gly residues" evidence="6">
    <location>
        <begin position="15"/>
        <end position="26"/>
    </location>
</feature>
<protein>
    <submittedName>
        <fullName evidence="8">LptF/LptG family permease</fullName>
    </submittedName>
</protein>